<dbReference type="NCBIfam" id="NF006540">
    <property type="entry name" value="PRK09034.1"/>
    <property type="match status" value="1"/>
</dbReference>
<dbReference type="InterPro" id="IPR018042">
    <property type="entry name" value="Aspartate_kinase_CS"/>
</dbReference>
<dbReference type="GO" id="GO:0005829">
    <property type="term" value="C:cytosol"/>
    <property type="evidence" value="ECO:0007669"/>
    <property type="project" value="TreeGrafter"/>
</dbReference>
<dbReference type="GO" id="GO:0019877">
    <property type="term" value="P:diaminopimelate biosynthetic process"/>
    <property type="evidence" value="ECO:0007669"/>
    <property type="project" value="UniProtKB-KW"/>
</dbReference>
<comment type="similarity">
    <text evidence="5 14">Belongs to the aspartokinase family.</text>
</comment>
<feature type="binding site" evidence="13">
    <location>
        <position position="54"/>
    </location>
    <ligand>
        <name>substrate</name>
    </ligand>
</feature>
<dbReference type="InterPro" id="IPR036393">
    <property type="entry name" value="AceGlu_kinase-like_sf"/>
</dbReference>
<dbReference type="Gene3D" id="3.40.1160.10">
    <property type="entry name" value="Acetylglutamate kinase-like"/>
    <property type="match status" value="1"/>
</dbReference>
<comment type="function">
    <text evidence="1">Catalyzes the phosphorylation of the beta-carboxyl group of aspartic acid with ATP to yield 4-phospho-L-aspartate, which is involved in the branched biosynthetic pathway leading to the biosynthesis of amino acids threonine, isoleucine and methionine.</text>
</comment>
<proteinExistence type="inferred from homology"/>
<keyword evidence="7 13" id="KW-0547">Nucleotide-binding</keyword>
<accession>A0A511ZDC9</accession>
<feature type="binding site" evidence="13">
    <location>
        <begin position="10"/>
        <end position="13"/>
    </location>
    <ligand>
        <name>ATP</name>
        <dbReference type="ChEBI" id="CHEBI:30616"/>
    </ligand>
</feature>
<dbReference type="InterPro" id="IPR001048">
    <property type="entry name" value="Asp/Glu/Uridylate_kinase"/>
</dbReference>
<keyword evidence="18" id="KW-1185">Reference proteome</keyword>
<dbReference type="InterPro" id="IPR045865">
    <property type="entry name" value="ACT-like_dom_sf"/>
</dbReference>
<evidence type="ECO:0000256" key="15">
    <source>
        <dbReference type="RuleBase" id="RU004249"/>
    </source>
</evidence>
<dbReference type="STRING" id="582851.GCA_900162665_02419"/>
<dbReference type="Proteomes" id="UP000321558">
    <property type="component" value="Unassembled WGS sequence"/>
</dbReference>
<organism evidence="17 18">
    <name type="scientific">Oceanobacillus sojae</name>
    <dbReference type="NCBI Taxonomy" id="582851"/>
    <lineage>
        <taxon>Bacteria</taxon>
        <taxon>Bacillati</taxon>
        <taxon>Bacillota</taxon>
        <taxon>Bacilli</taxon>
        <taxon>Bacillales</taxon>
        <taxon>Bacillaceae</taxon>
        <taxon>Oceanobacillus</taxon>
    </lineage>
</organism>
<keyword evidence="9 13" id="KW-0067">ATP-binding</keyword>
<comment type="caution">
    <text evidence="17">The sequence shown here is derived from an EMBL/GenBank/DDBJ whole genome shotgun (WGS) entry which is preliminary data.</text>
</comment>
<dbReference type="PROSITE" id="PS00324">
    <property type="entry name" value="ASPARTOKINASE"/>
    <property type="match status" value="1"/>
</dbReference>
<keyword evidence="11" id="KW-0457">Lysine biosynthesis</keyword>
<feature type="binding site" evidence="13">
    <location>
        <position position="124"/>
    </location>
    <ligand>
        <name>substrate</name>
    </ligand>
</feature>
<dbReference type="CDD" id="cd04245">
    <property type="entry name" value="AAK_AKiii-YclM-BS"/>
    <property type="match status" value="1"/>
</dbReference>
<dbReference type="UniPathway" id="UPA00051">
    <property type="reaction ID" value="UER00462"/>
</dbReference>
<dbReference type="UniPathway" id="UPA00050">
    <property type="reaction ID" value="UER00461"/>
</dbReference>
<dbReference type="PROSITE" id="PS51671">
    <property type="entry name" value="ACT"/>
    <property type="match status" value="1"/>
</dbReference>
<evidence type="ECO:0000256" key="14">
    <source>
        <dbReference type="RuleBase" id="RU003448"/>
    </source>
</evidence>
<evidence type="ECO:0000313" key="17">
    <source>
        <dbReference type="EMBL" id="GEN85449.1"/>
    </source>
</evidence>
<dbReference type="InterPro" id="IPR002912">
    <property type="entry name" value="ACT_dom"/>
</dbReference>
<evidence type="ECO:0000256" key="5">
    <source>
        <dbReference type="ARBA" id="ARBA00010122"/>
    </source>
</evidence>
<dbReference type="AlphaFoldDB" id="A0A511ZDC9"/>
<feature type="binding site" evidence="13">
    <location>
        <begin position="223"/>
        <end position="224"/>
    </location>
    <ligand>
        <name>ATP</name>
        <dbReference type="ChEBI" id="CHEBI:30616"/>
    </ligand>
</feature>
<evidence type="ECO:0000313" key="18">
    <source>
        <dbReference type="Proteomes" id="UP000321558"/>
    </source>
</evidence>
<comment type="catalytic activity">
    <reaction evidence="12 14">
        <text>L-aspartate + ATP = 4-phospho-L-aspartate + ADP</text>
        <dbReference type="Rhea" id="RHEA:23776"/>
        <dbReference type="ChEBI" id="CHEBI:29991"/>
        <dbReference type="ChEBI" id="CHEBI:30616"/>
        <dbReference type="ChEBI" id="CHEBI:57535"/>
        <dbReference type="ChEBI" id="CHEBI:456216"/>
        <dbReference type="EC" id="2.7.2.4"/>
    </reaction>
</comment>
<evidence type="ECO:0000256" key="6">
    <source>
        <dbReference type="ARBA" id="ARBA00022679"/>
    </source>
</evidence>
<dbReference type="GO" id="GO:0005524">
    <property type="term" value="F:ATP binding"/>
    <property type="evidence" value="ECO:0007669"/>
    <property type="project" value="UniProtKB-KW"/>
</dbReference>
<dbReference type="Pfam" id="PF00696">
    <property type="entry name" value="AA_kinase"/>
    <property type="match status" value="1"/>
</dbReference>
<dbReference type="Gene3D" id="1.20.120.1320">
    <property type="entry name" value="Aspartokinase, catalytic domain"/>
    <property type="match status" value="1"/>
</dbReference>
<dbReference type="GO" id="GO:0004072">
    <property type="term" value="F:aspartate kinase activity"/>
    <property type="evidence" value="ECO:0007669"/>
    <property type="project" value="UniProtKB-EC"/>
</dbReference>
<dbReference type="GO" id="GO:0009088">
    <property type="term" value="P:threonine biosynthetic process"/>
    <property type="evidence" value="ECO:0007669"/>
    <property type="project" value="UniProtKB-UniPathway"/>
</dbReference>
<evidence type="ECO:0000256" key="13">
    <source>
        <dbReference type="PIRSR" id="PIRSR000726-1"/>
    </source>
</evidence>
<dbReference type="PIRSF" id="PIRSF000726">
    <property type="entry name" value="Asp_kin"/>
    <property type="match status" value="1"/>
</dbReference>
<dbReference type="FunFam" id="3.40.1160.10:FF:000027">
    <property type="entry name" value="Aspartokinase"/>
    <property type="match status" value="1"/>
</dbReference>
<evidence type="ECO:0000256" key="1">
    <source>
        <dbReference type="ARBA" id="ARBA00003121"/>
    </source>
</evidence>
<protein>
    <recommendedName>
        <fullName evidence="14">Aspartokinase</fullName>
        <ecNumber evidence="14">2.7.2.4</ecNumber>
    </recommendedName>
</protein>
<dbReference type="UniPathway" id="UPA00034">
    <property type="reaction ID" value="UER00015"/>
</dbReference>
<dbReference type="PANTHER" id="PTHR21499">
    <property type="entry name" value="ASPARTATE KINASE"/>
    <property type="match status" value="1"/>
</dbReference>
<evidence type="ECO:0000256" key="10">
    <source>
        <dbReference type="ARBA" id="ARBA00022915"/>
    </source>
</evidence>
<dbReference type="FunFam" id="3.30.2130.10:FF:000001">
    <property type="entry name" value="Bifunctional aspartokinase/homoserine dehydrogenase"/>
    <property type="match status" value="1"/>
</dbReference>
<evidence type="ECO:0000256" key="4">
    <source>
        <dbReference type="ARBA" id="ARBA00005139"/>
    </source>
</evidence>
<evidence type="ECO:0000256" key="9">
    <source>
        <dbReference type="ARBA" id="ARBA00022840"/>
    </source>
</evidence>
<dbReference type="Gene3D" id="3.30.2130.10">
    <property type="entry name" value="VC0802-like"/>
    <property type="match status" value="1"/>
</dbReference>
<dbReference type="EC" id="2.7.2.4" evidence="14"/>
<dbReference type="PANTHER" id="PTHR21499:SF67">
    <property type="entry name" value="ASPARTOKINASE 3"/>
    <property type="match status" value="1"/>
</dbReference>
<dbReference type="CDD" id="cd04916">
    <property type="entry name" value="ACT_AKiii-YclM-BS_2"/>
    <property type="match status" value="1"/>
</dbReference>
<evidence type="ECO:0000256" key="3">
    <source>
        <dbReference type="ARBA" id="ARBA00004986"/>
    </source>
</evidence>
<sequence>MGDHQMKVAKFGGSSVANATQIKKVANIIKSDPSRKVIVVSAPGKRFSDDVKVTDLLIDLCYAKQNNQDYEQHLQRILERFQEIINDLELGNDILEDIQQTIEKYLQFDTSPLGQLDALKSIGEDSSAKIVSAYLQRLGLNASYVNPKEAGIFVSNEPGQAQLLPESFSIIYQLRERDGVSVVPGFFGYSKENDLVTFSRGGSDITGAILAAGTKASLYENFTDVDSVFAVNPNFVENPKDITVLTYKEMRELSYAGFSVFHDEALIPAFKEQIPVCIKNTNNPDAPGTMVVAERDATDQCVVGIASDVGFCSLYVSKFLMNREVGFGRKLLNIFEDEGISFEHAPSGIDDMSVIFRDHRFTPDKEQVVIDRIRNELHVDTVSIHRDLAVIMVVGEGLVNTVGVAAKATASFAKAGINIDMINQGSSEVSMMFGVHAVDLERAIQSLYKEFFTEDESNLKFPSVSAKGH</sequence>
<dbReference type="GO" id="GO:0009089">
    <property type="term" value="P:lysine biosynthetic process via diaminopimelate"/>
    <property type="evidence" value="ECO:0007669"/>
    <property type="project" value="UniProtKB-UniPathway"/>
</dbReference>
<evidence type="ECO:0000256" key="2">
    <source>
        <dbReference type="ARBA" id="ARBA00004766"/>
    </source>
</evidence>
<dbReference type="InterPro" id="IPR042199">
    <property type="entry name" value="AsparK_Bifunc_asparK/hSer_DH"/>
</dbReference>
<evidence type="ECO:0000256" key="7">
    <source>
        <dbReference type="ARBA" id="ARBA00022741"/>
    </source>
</evidence>
<dbReference type="SUPFAM" id="SSF55021">
    <property type="entry name" value="ACT-like"/>
    <property type="match status" value="2"/>
</dbReference>
<keyword evidence="8 14" id="KW-0418">Kinase</keyword>
<keyword evidence="15" id="KW-0028">Amino-acid biosynthesis</keyword>
<dbReference type="GO" id="GO:0009090">
    <property type="term" value="P:homoserine biosynthetic process"/>
    <property type="evidence" value="ECO:0007669"/>
    <property type="project" value="TreeGrafter"/>
</dbReference>
<evidence type="ECO:0000256" key="12">
    <source>
        <dbReference type="ARBA" id="ARBA00047872"/>
    </source>
</evidence>
<comment type="pathway">
    <text evidence="4 15">Amino-acid biosynthesis; L-threonine biosynthesis; L-threonine from L-aspartate: step 1/5.</text>
</comment>
<dbReference type="InterPro" id="IPR035804">
    <property type="entry name" value="AKIII_YclM_N"/>
</dbReference>
<evidence type="ECO:0000256" key="8">
    <source>
        <dbReference type="ARBA" id="ARBA00022777"/>
    </source>
</evidence>
<dbReference type="EMBL" id="BJYM01000001">
    <property type="protein sequence ID" value="GEN85449.1"/>
    <property type="molecule type" value="Genomic_DNA"/>
</dbReference>
<dbReference type="InterPro" id="IPR001341">
    <property type="entry name" value="Asp_kinase"/>
</dbReference>
<gene>
    <name evidence="17" type="primary">yclM</name>
    <name evidence="17" type="ORF">OSO01_01880</name>
</gene>
<dbReference type="SUPFAM" id="SSF53633">
    <property type="entry name" value="Carbamate kinase-like"/>
    <property type="match status" value="1"/>
</dbReference>
<keyword evidence="10" id="KW-0220">Diaminopimelate biosynthesis</keyword>
<dbReference type="CDD" id="cd04911">
    <property type="entry name" value="ACT_AKiii-YclM-BS_1"/>
    <property type="match status" value="1"/>
</dbReference>
<dbReference type="Pfam" id="PF22468">
    <property type="entry name" value="ACT_9"/>
    <property type="match status" value="1"/>
</dbReference>
<evidence type="ECO:0000259" key="16">
    <source>
        <dbReference type="PROSITE" id="PS51671"/>
    </source>
</evidence>
<evidence type="ECO:0000256" key="11">
    <source>
        <dbReference type="ARBA" id="ARBA00023154"/>
    </source>
</evidence>
<dbReference type="InterPro" id="IPR054352">
    <property type="entry name" value="ACT_Aspartokinase"/>
</dbReference>
<comment type="pathway">
    <text evidence="2 15">Amino-acid biosynthesis; L-lysine biosynthesis via DAP pathway; (S)-tetrahydrodipicolinate from L-aspartate: step 1/4.</text>
</comment>
<reference evidence="17 18" key="1">
    <citation type="submission" date="2019-07" db="EMBL/GenBank/DDBJ databases">
        <title>Whole genome shotgun sequence of Oceanobacillus sojae NBRC 105379.</title>
        <authorList>
            <person name="Hosoyama A."/>
            <person name="Uohara A."/>
            <person name="Ohji S."/>
            <person name="Ichikawa N."/>
        </authorList>
    </citation>
    <scope>NUCLEOTIDE SEQUENCE [LARGE SCALE GENOMIC DNA]</scope>
    <source>
        <strain evidence="17 18">NBRC 105379</strain>
    </source>
</reference>
<dbReference type="NCBIfam" id="TIGR00657">
    <property type="entry name" value="asp_kinases"/>
    <property type="match status" value="1"/>
</dbReference>
<feature type="domain" description="ACT" evidence="16">
    <location>
        <begin position="393"/>
        <end position="467"/>
    </location>
</feature>
<comment type="pathway">
    <text evidence="3 15">Amino-acid biosynthesis; L-methionine biosynthesis via de novo pathway; L-homoserine from L-aspartate: step 1/3.</text>
</comment>
<keyword evidence="6 14" id="KW-0808">Transferase</keyword>
<dbReference type="InterPro" id="IPR005260">
    <property type="entry name" value="Asp_kin_monofn"/>
</dbReference>
<name>A0A511ZDC9_9BACI</name>